<accession>A0A2W4UTZ7</accession>
<organism evidence="3 4">
    <name type="scientific">Leptolyngbya foveolarum</name>
    <dbReference type="NCBI Taxonomy" id="47253"/>
    <lineage>
        <taxon>Bacteria</taxon>
        <taxon>Bacillati</taxon>
        <taxon>Cyanobacteriota</taxon>
        <taxon>Cyanophyceae</taxon>
        <taxon>Leptolyngbyales</taxon>
        <taxon>Leptolyngbyaceae</taxon>
        <taxon>Leptolyngbya group</taxon>
        <taxon>Leptolyngbya</taxon>
    </lineage>
</organism>
<dbReference type="InterPro" id="IPR021883">
    <property type="entry name" value="LPA1-like"/>
</dbReference>
<keyword evidence="2" id="KW-0812">Transmembrane</keyword>
<feature type="transmembrane region" description="Helical" evidence="2">
    <location>
        <begin position="52"/>
        <end position="73"/>
    </location>
</feature>
<feature type="compositionally biased region" description="Basic and acidic residues" evidence="1">
    <location>
        <begin position="1"/>
        <end position="18"/>
    </location>
</feature>
<comment type="caution">
    <text evidence="3">The sequence shown here is derived from an EMBL/GenBank/DDBJ whole genome shotgun (WGS) entry which is preliminary data.</text>
</comment>
<protein>
    <submittedName>
        <fullName evidence="3">DUF3493 domain-containing protein</fullName>
    </submittedName>
</protein>
<dbReference type="EMBL" id="QBMC01000007">
    <property type="protein sequence ID" value="PZO22707.1"/>
    <property type="molecule type" value="Genomic_DNA"/>
</dbReference>
<gene>
    <name evidence="3" type="ORF">DCF25_01990</name>
</gene>
<evidence type="ECO:0000313" key="3">
    <source>
        <dbReference type="EMBL" id="PZO22707.1"/>
    </source>
</evidence>
<keyword evidence="2" id="KW-1133">Transmembrane helix</keyword>
<dbReference type="Pfam" id="PF11998">
    <property type="entry name" value="DUF3493"/>
    <property type="match status" value="1"/>
</dbReference>
<dbReference type="Proteomes" id="UP000249354">
    <property type="component" value="Unassembled WGS sequence"/>
</dbReference>
<reference evidence="4" key="1">
    <citation type="submission" date="2018-04" db="EMBL/GenBank/DDBJ databases">
        <authorList>
            <person name="Cornet L."/>
        </authorList>
    </citation>
    <scope>NUCLEOTIDE SEQUENCE [LARGE SCALE GENOMIC DNA]</scope>
</reference>
<evidence type="ECO:0000256" key="1">
    <source>
        <dbReference type="SAM" id="MobiDB-lite"/>
    </source>
</evidence>
<proteinExistence type="predicted"/>
<feature type="transmembrane region" description="Helical" evidence="2">
    <location>
        <begin position="85"/>
        <end position="101"/>
    </location>
</feature>
<reference evidence="3 4" key="2">
    <citation type="submission" date="2018-06" db="EMBL/GenBank/DDBJ databases">
        <title>Metagenomic assembly of (sub)arctic Cyanobacteria and their associated microbiome from non-axenic cultures.</title>
        <authorList>
            <person name="Baurain D."/>
        </authorList>
    </citation>
    <scope>NUCLEOTIDE SEQUENCE [LARGE SCALE GENOMIC DNA]</scope>
    <source>
        <strain evidence="3">ULC129bin1</strain>
    </source>
</reference>
<evidence type="ECO:0000256" key="2">
    <source>
        <dbReference type="SAM" id="Phobius"/>
    </source>
</evidence>
<evidence type="ECO:0000313" key="4">
    <source>
        <dbReference type="Proteomes" id="UP000249354"/>
    </source>
</evidence>
<name>A0A2W4UTZ7_9CYAN</name>
<keyword evidence="2" id="KW-0472">Membrane</keyword>
<feature type="region of interest" description="Disordered" evidence="1">
    <location>
        <begin position="1"/>
        <end position="34"/>
    </location>
</feature>
<dbReference type="AlphaFoldDB" id="A0A2W4UTZ7"/>
<sequence>MAKANAEGKKTAKQDKKAWNTPNAKPPKGMSQERYDRLVAESKAPYKGFRKVIYASAGASGAIGGFVFLTKILAGRDVAESLPNLALQIGVVAITVFLFRWEDRKKKDK</sequence>